<dbReference type="eggNOG" id="ENOG502Z93M">
    <property type="taxonomic scope" value="Bacteria"/>
</dbReference>
<feature type="transmembrane region" description="Helical" evidence="1">
    <location>
        <begin position="76"/>
        <end position="99"/>
    </location>
</feature>
<comment type="caution">
    <text evidence="2">The sequence shown here is derived from an EMBL/GenBank/DDBJ whole genome shotgun (WGS) entry which is preliminary data.</text>
</comment>
<evidence type="ECO:0000256" key="1">
    <source>
        <dbReference type="SAM" id="Phobius"/>
    </source>
</evidence>
<keyword evidence="1" id="KW-0812">Transmembrane</keyword>
<accession>A0A061SK42</accession>
<feature type="transmembrane region" description="Helical" evidence="1">
    <location>
        <begin position="407"/>
        <end position="430"/>
    </location>
</feature>
<dbReference type="AlphaFoldDB" id="A0A061SK42"/>
<feature type="transmembrane region" description="Helical" evidence="1">
    <location>
        <begin position="42"/>
        <end position="64"/>
    </location>
</feature>
<evidence type="ECO:0008006" key="4">
    <source>
        <dbReference type="Google" id="ProtNLM"/>
    </source>
</evidence>
<feature type="transmembrane region" description="Helical" evidence="1">
    <location>
        <begin position="111"/>
        <end position="131"/>
    </location>
</feature>
<organism evidence="2 3">
    <name type="scientific">Sulfitobacter mediterraneus</name>
    <dbReference type="NCBI Taxonomy" id="83219"/>
    <lineage>
        <taxon>Bacteria</taxon>
        <taxon>Pseudomonadati</taxon>
        <taxon>Pseudomonadota</taxon>
        <taxon>Alphaproteobacteria</taxon>
        <taxon>Rhodobacterales</taxon>
        <taxon>Roseobacteraceae</taxon>
        <taxon>Sulfitobacter</taxon>
    </lineage>
</organism>
<dbReference type="EMBL" id="JEMU01000015">
    <property type="protein sequence ID" value="KAJ02086.1"/>
    <property type="molecule type" value="Genomic_DNA"/>
</dbReference>
<keyword evidence="3" id="KW-1185">Reference proteome</keyword>
<feature type="transmembrane region" description="Helical" evidence="1">
    <location>
        <begin position="303"/>
        <end position="326"/>
    </location>
</feature>
<feature type="transmembrane region" description="Helical" evidence="1">
    <location>
        <begin position="442"/>
        <end position="464"/>
    </location>
</feature>
<dbReference type="RefSeq" id="WP_037910391.1">
    <property type="nucleotide sequence ID" value="NZ_JEMU01000015.1"/>
</dbReference>
<reference evidence="2 3" key="1">
    <citation type="journal article" date="2014" name="Genome Announc.">
        <title>Draft Genome Sequences of Two Isolates of the Roseobacter Group, Sulfitobacter sp. Strains 3SOLIMAR09 and 1FIGIMAR09, from Harbors of Mallorca Island (Mediterranean Sea).</title>
        <authorList>
            <person name="Mas-Llado M."/>
            <person name="Pina-Villalonga J.M."/>
            <person name="Brunet-Galmes I."/>
            <person name="Nogales B."/>
            <person name="Bosch R."/>
        </authorList>
    </citation>
    <scope>NUCLEOTIDE SEQUENCE [LARGE SCALE GENOMIC DNA]</scope>
    <source>
        <strain evidence="2 3">1FIGIMAR09</strain>
    </source>
</reference>
<keyword evidence="1" id="KW-0472">Membrane</keyword>
<keyword evidence="1" id="KW-1133">Transmembrane helix</keyword>
<evidence type="ECO:0000313" key="2">
    <source>
        <dbReference type="EMBL" id="KAJ02086.1"/>
    </source>
</evidence>
<gene>
    <name evidence="2" type="ORF">PM02_16180</name>
</gene>
<protein>
    <recommendedName>
        <fullName evidence="4">Fenitrothion hydrolase</fullName>
    </recommendedName>
</protein>
<dbReference type="STRING" id="83219.PM02_16180"/>
<feature type="transmembrane region" description="Helical" evidence="1">
    <location>
        <begin position="162"/>
        <end position="183"/>
    </location>
</feature>
<feature type="transmembrane region" description="Helical" evidence="1">
    <location>
        <begin position="195"/>
        <end position="215"/>
    </location>
</feature>
<name>A0A061SK42_9RHOB</name>
<proteinExistence type="predicted"/>
<dbReference type="Proteomes" id="UP000027337">
    <property type="component" value="Unassembled WGS sequence"/>
</dbReference>
<sequence>MIARSLPPFFALALIALWPAPLWAHASEQGFVLLLPTGAYTVAGTLAVVFSLVLVTVLSPRVLAVLFRARRLGVSLGWPSGQMVASALSTAFFLALVFIGLQGPTDPQNNLLPLTLWTVWWVGVFVVQGVVADVWRWINPWTGVHQLLAGGTAPLWRLPERWGVWPAVVVFLIFQGFILADIAPNDPRRLAMFALGYWVFTLAGMIFCGGGRWLAQVECFTVLFTLIGRIRPVQGGGQGRFGFAGWRAVAEAPLHPSHAVFCLVILASGSFDGLHETFWWLGQIGINPLAFPGRSAVVMPTLVGLYAANAALIAVFALAVWVGLAAVRRFGTGPAPGFGVAFNSFAIAILPIALGYHFAHYFVTFLVQIQYVAATLADPLARGWNLFGLGAVRVTTGFLNTQDTVRVIWVTQAAAVVASHILSVLMTHHLAAGFVQKNRDLIALQIGLSLLMIAYTIFGLWLLASPRGV</sequence>
<evidence type="ECO:0000313" key="3">
    <source>
        <dbReference type="Proteomes" id="UP000027337"/>
    </source>
</evidence>
<feature type="transmembrane region" description="Helical" evidence="1">
    <location>
        <begin position="338"/>
        <end position="359"/>
    </location>
</feature>